<dbReference type="InterPro" id="IPR011040">
    <property type="entry name" value="Sialidase"/>
</dbReference>
<accession>A0ABS4ZBB6</accession>
<organism evidence="6 7">
    <name type="scientific">Microlunatus capsulatus</name>
    <dbReference type="NCBI Taxonomy" id="99117"/>
    <lineage>
        <taxon>Bacteria</taxon>
        <taxon>Bacillati</taxon>
        <taxon>Actinomycetota</taxon>
        <taxon>Actinomycetes</taxon>
        <taxon>Propionibacteriales</taxon>
        <taxon>Propionibacteriaceae</taxon>
        <taxon>Microlunatus</taxon>
    </lineage>
</organism>
<dbReference type="Proteomes" id="UP000758168">
    <property type="component" value="Unassembled WGS sequence"/>
</dbReference>
<evidence type="ECO:0000256" key="4">
    <source>
        <dbReference type="SAM" id="SignalP"/>
    </source>
</evidence>
<evidence type="ECO:0000313" key="6">
    <source>
        <dbReference type="EMBL" id="MBP2418010.1"/>
    </source>
</evidence>
<dbReference type="EC" id="3.2.1.18" evidence="3"/>
<name>A0ABS4ZBB6_9ACTN</name>
<dbReference type="EMBL" id="JAGIOB010000001">
    <property type="protein sequence ID" value="MBP2418010.1"/>
    <property type="molecule type" value="Genomic_DNA"/>
</dbReference>
<reference evidence="6 7" key="1">
    <citation type="submission" date="2021-03" db="EMBL/GenBank/DDBJ databases">
        <title>Sequencing the genomes of 1000 actinobacteria strains.</title>
        <authorList>
            <person name="Klenk H.-P."/>
        </authorList>
    </citation>
    <scope>NUCLEOTIDE SEQUENCE [LARGE SCALE GENOMIC DNA]</scope>
    <source>
        <strain evidence="6 7">DSM 12936</strain>
    </source>
</reference>
<evidence type="ECO:0000313" key="7">
    <source>
        <dbReference type="Proteomes" id="UP000758168"/>
    </source>
</evidence>
<dbReference type="SUPFAM" id="SSF50939">
    <property type="entry name" value="Sialidases"/>
    <property type="match status" value="1"/>
</dbReference>
<dbReference type="Gene3D" id="2.120.10.10">
    <property type="match status" value="1"/>
</dbReference>
<comment type="similarity">
    <text evidence="2">Belongs to the glycosyl hydrolase 33 family.</text>
</comment>
<comment type="catalytic activity">
    <reaction evidence="1">
        <text>Hydrolysis of alpha-(2-&gt;3)-, alpha-(2-&gt;6)-, alpha-(2-&gt;8)- glycosidic linkages of terminal sialic acid residues in oligosaccharides, glycoproteins, glycolipids, colominic acid and synthetic substrates.</text>
        <dbReference type="EC" id="3.2.1.18"/>
    </reaction>
</comment>
<gene>
    <name evidence="6" type="ORF">JOF54_002932</name>
</gene>
<keyword evidence="4" id="KW-0732">Signal</keyword>
<evidence type="ECO:0000256" key="1">
    <source>
        <dbReference type="ARBA" id="ARBA00000427"/>
    </source>
</evidence>
<dbReference type="CDD" id="cd15482">
    <property type="entry name" value="Sialidase_non-viral"/>
    <property type="match status" value="1"/>
</dbReference>
<dbReference type="InterPro" id="IPR036278">
    <property type="entry name" value="Sialidase_sf"/>
</dbReference>
<sequence length="390" mass="41557">MPASRPVPTAQRLRPLSVLVGLALALVCLPPTADAAPRTCTATPFRTNVGKKVVYRIPSLVVTPKGTLVAFAERRRSTSPSADISDLEIVTARSTDRGCHWSRPRVIADQGTGTVGNPSPLVDTSTGEVMLFSVHRPKGGTTGHGFHLQRSTDDGRTFTPYSKAGKDLAGTPRYAGGLTGPGHALQLRSPKSPHRGRLVVPMGYKDGTRYGAYAVISDNHGTTWKVGYKATGDDGRIEGTVAELPDGRLWISYRNRNAQAPVGTGRIAAFSSDGGSSLDAPFRRAGLPTVSVQGSALALTGPHAGTLLFSSPARKDPTRRHGMAVFVSRGAKVGKTWSAGRPVQRDSRPGAYSDLVQLDGATVGILYETGRTSWKERIDFRSLRIADLVR</sequence>
<keyword evidence="7" id="KW-1185">Reference proteome</keyword>
<evidence type="ECO:0000259" key="5">
    <source>
        <dbReference type="Pfam" id="PF13088"/>
    </source>
</evidence>
<dbReference type="Pfam" id="PF13088">
    <property type="entry name" value="BNR_2"/>
    <property type="match status" value="1"/>
</dbReference>
<feature type="signal peptide" evidence="4">
    <location>
        <begin position="1"/>
        <end position="35"/>
    </location>
</feature>
<dbReference type="InterPro" id="IPR026856">
    <property type="entry name" value="Sialidase_fam"/>
</dbReference>
<comment type="caution">
    <text evidence="6">The sequence shown here is derived from an EMBL/GenBank/DDBJ whole genome shotgun (WGS) entry which is preliminary data.</text>
</comment>
<protein>
    <recommendedName>
        <fullName evidence="3">exo-alpha-sialidase</fullName>
        <ecNumber evidence="3">3.2.1.18</ecNumber>
    </recommendedName>
</protein>
<dbReference type="PANTHER" id="PTHR10628:SF30">
    <property type="entry name" value="EXO-ALPHA-SIALIDASE"/>
    <property type="match status" value="1"/>
</dbReference>
<evidence type="ECO:0000256" key="2">
    <source>
        <dbReference type="ARBA" id="ARBA00009348"/>
    </source>
</evidence>
<dbReference type="GO" id="GO:0004308">
    <property type="term" value="F:exo-alpha-sialidase activity"/>
    <property type="evidence" value="ECO:0007669"/>
    <property type="project" value="UniProtKB-EC"/>
</dbReference>
<keyword evidence="6" id="KW-0326">Glycosidase</keyword>
<dbReference type="RefSeq" id="WP_210057189.1">
    <property type="nucleotide sequence ID" value="NZ_BAAAMH010000010.1"/>
</dbReference>
<feature type="domain" description="Sialidase" evidence="5">
    <location>
        <begin position="67"/>
        <end position="364"/>
    </location>
</feature>
<feature type="chain" id="PRO_5046543911" description="exo-alpha-sialidase" evidence="4">
    <location>
        <begin position="36"/>
        <end position="390"/>
    </location>
</feature>
<proteinExistence type="inferred from homology"/>
<dbReference type="PANTHER" id="PTHR10628">
    <property type="entry name" value="SIALIDASE"/>
    <property type="match status" value="1"/>
</dbReference>
<evidence type="ECO:0000256" key="3">
    <source>
        <dbReference type="ARBA" id="ARBA00012733"/>
    </source>
</evidence>
<keyword evidence="6" id="KW-0378">Hydrolase</keyword>